<accession>A0A511W6W6</accession>
<feature type="region of interest" description="Disordered" evidence="1">
    <location>
        <begin position="1"/>
        <end position="63"/>
    </location>
</feature>
<dbReference type="Proteomes" id="UP000321440">
    <property type="component" value="Unassembled WGS sequence"/>
</dbReference>
<dbReference type="Pfam" id="PF14151">
    <property type="entry name" value="YfhD"/>
    <property type="match status" value="1"/>
</dbReference>
<dbReference type="InterPro" id="IPR025435">
    <property type="entry name" value="YfhD-like"/>
</dbReference>
<feature type="compositionally biased region" description="Acidic residues" evidence="1">
    <location>
        <begin position="30"/>
        <end position="39"/>
    </location>
</feature>
<proteinExistence type="predicted"/>
<evidence type="ECO:0000313" key="3">
    <source>
        <dbReference type="Proteomes" id="UP000321440"/>
    </source>
</evidence>
<dbReference type="RefSeq" id="WP_017186589.1">
    <property type="nucleotide sequence ID" value="NZ_JAWJAZ010000015.1"/>
</dbReference>
<comment type="caution">
    <text evidence="2">The sequence shown here is derived from an EMBL/GenBank/DDBJ whole genome shotgun (WGS) entry which is preliminary data.</text>
</comment>
<keyword evidence="3" id="KW-1185">Reference proteome</keyword>
<reference evidence="2 3" key="1">
    <citation type="submission" date="2019-07" db="EMBL/GenBank/DDBJ databases">
        <title>Whole genome shotgun sequence of Alkalibacillus haloalkaliphilus NBRC 103110.</title>
        <authorList>
            <person name="Hosoyama A."/>
            <person name="Uohara A."/>
            <person name="Ohji S."/>
            <person name="Ichikawa N."/>
        </authorList>
    </citation>
    <scope>NUCLEOTIDE SEQUENCE [LARGE SCALE GENOMIC DNA]</scope>
    <source>
        <strain evidence="2 3">NBRC 103110</strain>
    </source>
</reference>
<dbReference type="AlphaFoldDB" id="A0A511W6W6"/>
<evidence type="ECO:0008006" key="4">
    <source>
        <dbReference type="Google" id="ProtNLM"/>
    </source>
</evidence>
<feature type="compositionally biased region" description="Basic and acidic residues" evidence="1">
    <location>
        <begin position="41"/>
        <end position="50"/>
    </location>
</feature>
<organism evidence="2 3">
    <name type="scientific">Alkalibacillus haloalkaliphilus</name>
    <dbReference type="NCBI Taxonomy" id="94136"/>
    <lineage>
        <taxon>Bacteria</taxon>
        <taxon>Bacillati</taxon>
        <taxon>Bacillota</taxon>
        <taxon>Bacilli</taxon>
        <taxon>Bacillales</taxon>
        <taxon>Bacillaceae</taxon>
        <taxon>Alkalibacillus</taxon>
    </lineage>
</organism>
<dbReference type="EMBL" id="BJYA01000012">
    <property type="protein sequence ID" value="GEN46048.1"/>
    <property type="molecule type" value="Genomic_DNA"/>
</dbReference>
<gene>
    <name evidence="2" type="ORF">AHA02nite_18240</name>
</gene>
<protein>
    <recommendedName>
        <fullName evidence="4">YfhD family protein</fullName>
    </recommendedName>
</protein>
<evidence type="ECO:0000313" key="2">
    <source>
        <dbReference type="EMBL" id="GEN46048.1"/>
    </source>
</evidence>
<name>A0A511W6W6_9BACI</name>
<evidence type="ECO:0000256" key="1">
    <source>
        <dbReference type="SAM" id="MobiDB-lite"/>
    </source>
</evidence>
<sequence length="63" mass="7282">MGRDEHKRKSRKPLGQTPKSEQLEARDVEFAEELADSADIEAQRRAEAADQRASQHQHNRRKS</sequence>
<dbReference type="OrthoDB" id="2973490at2"/>